<accession>A0A2S4PXQ2</accession>
<keyword evidence="12" id="KW-0234">DNA repair</keyword>
<dbReference type="PRINTS" id="PR00853">
    <property type="entry name" value="XPGRADSUPER"/>
</dbReference>
<keyword evidence="4" id="KW-0540">Nuclease</keyword>
<dbReference type="InterPro" id="IPR008918">
    <property type="entry name" value="HhH2"/>
</dbReference>
<evidence type="ECO:0000256" key="4">
    <source>
        <dbReference type="ARBA" id="ARBA00022722"/>
    </source>
</evidence>
<dbReference type="SMART" id="SM00279">
    <property type="entry name" value="HhH2"/>
    <property type="match status" value="1"/>
</dbReference>
<feature type="region of interest" description="Disordered" evidence="14">
    <location>
        <begin position="584"/>
        <end position="605"/>
    </location>
</feature>
<gene>
    <name evidence="17" type="ORF">EPUL_001504</name>
</gene>
<proteinExistence type="inferred from homology"/>
<dbReference type="EMBL" id="PEDP01000247">
    <property type="protein sequence ID" value="POS86804.1"/>
    <property type="molecule type" value="Genomic_DNA"/>
</dbReference>
<keyword evidence="9" id="KW-0460">Magnesium</keyword>
<dbReference type="InterPro" id="IPR006085">
    <property type="entry name" value="XPG_DNA_repair_N"/>
</dbReference>
<feature type="compositionally biased region" description="Polar residues" evidence="14">
    <location>
        <begin position="584"/>
        <end position="601"/>
    </location>
</feature>
<dbReference type="Pfam" id="PF00867">
    <property type="entry name" value="XPG_I"/>
    <property type="match status" value="1"/>
</dbReference>
<keyword evidence="7" id="KW-0378">Hydrolase</keyword>
<evidence type="ECO:0000256" key="5">
    <source>
        <dbReference type="ARBA" id="ARBA00022723"/>
    </source>
</evidence>
<evidence type="ECO:0000256" key="11">
    <source>
        <dbReference type="ARBA" id="ARBA00023125"/>
    </source>
</evidence>
<dbReference type="InterPro" id="IPR029060">
    <property type="entry name" value="PIN-like_dom_sf"/>
</dbReference>
<keyword evidence="18" id="KW-1185">Reference proteome</keyword>
<feature type="domain" description="XPG-I" evidence="15">
    <location>
        <begin position="140"/>
        <end position="210"/>
    </location>
</feature>
<dbReference type="STRING" id="225359.A0A2S4PXQ2"/>
<keyword evidence="8" id="KW-0269">Exonuclease</keyword>
<keyword evidence="6" id="KW-0227">DNA damage</keyword>
<evidence type="ECO:0000259" key="16">
    <source>
        <dbReference type="SMART" id="SM00485"/>
    </source>
</evidence>
<feature type="compositionally biased region" description="Polar residues" evidence="14">
    <location>
        <begin position="494"/>
        <end position="504"/>
    </location>
</feature>
<evidence type="ECO:0000313" key="18">
    <source>
        <dbReference type="Proteomes" id="UP000237438"/>
    </source>
</evidence>
<dbReference type="PANTHER" id="PTHR11081:SF65">
    <property type="entry name" value="DNA DAMAGE-INDUCIBLE PROTEIN DIN7-RELATED"/>
    <property type="match status" value="1"/>
</dbReference>
<dbReference type="GO" id="GO:0006281">
    <property type="term" value="P:DNA repair"/>
    <property type="evidence" value="ECO:0007669"/>
    <property type="project" value="UniProtKB-KW"/>
</dbReference>
<feature type="region of interest" description="Disordered" evidence="14">
    <location>
        <begin position="464"/>
        <end position="504"/>
    </location>
</feature>
<dbReference type="GO" id="GO:0005634">
    <property type="term" value="C:nucleus"/>
    <property type="evidence" value="ECO:0007669"/>
    <property type="project" value="UniProtKB-SubCell"/>
</dbReference>
<dbReference type="Gene3D" id="1.10.150.20">
    <property type="entry name" value="5' to 3' exonuclease, C-terminal subdomain"/>
    <property type="match status" value="1"/>
</dbReference>
<dbReference type="SUPFAM" id="SSF47807">
    <property type="entry name" value="5' to 3' exonuclease, C-terminal subdomain"/>
    <property type="match status" value="1"/>
</dbReference>
<feature type="region of interest" description="Disordered" evidence="14">
    <location>
        <begin position="421"/>
        <end position="450"/>
    </location>
</feature>
<dbReference type="GO" id="GO:0017108">
    <property type="term" value="F:5'-flap endonuclease activity"/>
    <property type="evidence" value="ECO:0007669"/>
    <property type="project" value="TreeGrafter"/>
</dbReference>
<evidence type="ECO:0000256" key="6">
    <source>
        <dbReference type="ARBA" id="ARBA00022763"/>
    </source>
</evidence>
<evidence type="ECO:0000259" key="15">
    <source>
        <dbReference type="SMART" id="SM00484"/>
    </source>
</evidence>
<dbReference type="CDD" id="cd09857">
    <property type="entry name" value="PIN_EXO1"/>
    <property type="match status" value="1"/>
</dbReference>
<evidence type="ECO:0000256" key="12">
    <source>
        <dbReference type="ARBA" id="ARBA00023204"/>
    </source>
</evidence>
<dbReference type="InterPro" id="IPR037315">
    <property type="entry name" value="EXO1_H3TH"/>
</dbReference>
<keyword evidence="5" id="KW-0479">Metal-binding</keyword>
<name>A0A2S4PXQ2_9PEZI</name>
<reference evidence="17 18" key="1">
    <citation type="submission" date="2017-10" db="EMBL/GenBank/DDBJ databases">
        <title>Development of genomic resources for the powdery mildew, Erysiphe pulchra.</title>
        <authorList>
            <person name="Wadl P.A."/>
            <person name="Mack B.M."/>
            <person name="Moore G."/>
            <person name="Beltz S.B."/>
        </authorList>
    </citation>
    <scope>NUCLEOTIDE SEQUENCE [LARGE SCALE GENOMIC DNA]</scope>
    <source>
        <strain evidence="17">Cflorida</strain>
    </source>
</reference>
<evidence type="ECO:0000256" key="7">
    <source>
        <dbReference type="ARBA" id="ARBA00022801"/>
    </source>
</evidence>
<sequence length="736" mass="82455">MISFALGLLPLLKSIQKTCHLKKFEGKTLGVDAYGWLHRGAVACAMELATEKSTRKFVDYALHRVRMLQHFGVTPFLVFDGDNLPSKAETEARRAKRREESKKIGISLLNAGKVSQANAEFQKSLDITPEMARQLIDELKIVGVQYIVAPYEADSQMVYLENKGIIHGIISEDSDLLVFGAKCLLTKLDQYGNCTEVNKSDFSACQDINLAGWSDSSFRQMAILSGCDYLASINNMGLKTAYRMIRKYKNIEKVIQMLQFDGKFHVPKGYLESFYKAELTFLYQRVFCPHALGLVLCSQPSKPINLEDMTFIGAYVEPKIAQGVAKGDLHPMTKAPMITSNIINTPFPRKMWTGSHSKQHYVDTMKGIPITSFFKKRTPLAELNSNNFTPLTSPQQTLEKNPKLWTRNSISQSLLQQSDVKAHSSSVPFTKKDWQNESSTTSEFRSPKRARLCADTDSLTSAKSLPLHSSPFFHPKKIQSSPSERKLGHRKKNSSTNINPNESITEGAFSISKMICKTKPEENISLLAREDREIIYNQKDANYQNTETNLVCPEINKPLFQPISTTDSKKLPPLPERFNSSVFDSQSNEMSVPTSSIQTSDGLVKKSSIPAQKQPCILRMTQSENLGRKLNTAKSYLTPLQRISISANNRNKVSLKTFQTPIQNSNVKISPNSSSEEPTALIHQLVEPLAIRLPTLDDMKNIFLNASTGSEDLIVYDSEEEPLSPINMEKSIVCPI</sequence>
<dbReference type="Pfam" id="PF00752">
    <property type="entry name" value="XPG_N"/>
    <property type="match status" value="1"/>
</dbReference>
<dbReference type="InterPro" id="IPR019974">
    <property type="entry name" value="XPG_CS"/>
</dbReference>
<dbReference type="FunFam" id="3.40.50.1010:FF:000002">
    <property type="entry name" value="Exonuclease 1, putative"/>
    <property type="match status" value="1"/>
</dbReference>
<feature type="domain" description="XPG N-terminal" evidence="16">
    <location>
        <begin position="7"/>
        <end position="101"/>
    </location>
</feature>
<evidence type="ECO:0000256" key="8">
    <source>
        <dbReference type="ARBA" id="ARBA00022839"/>
    </source>
</evidence>
<dbReference type="SMART" id="SM00484">
    <property type="entry name" value="XPGI"/>
    <property type="match status" value="1"/>
</dbReference>
<dbReference type="SUPFAM" id="SSF88723">
    <property type="entry name" value="PIN domain-like"/>
    <property type="match status" value="1"/>
</dbReference>
<evidence type="ECO:0000256" key="2">
    <source>
        <dbReference type="ARBA" id="ARBA00004123"/>
    </source>
</evidence>
<evidence type="ECO:0000256" key="9">
    <source>
        <dbReference type="ARBA" id="ARBA00022842"/>
    </source>
</evidence>
<evidence type="ECO:0000313" key="17">
    <source>
        <dbReference type="EMBL" id="POS86804.1"/>
    </source>
</evidence>
<dbReference type="PROSITE" id="PS00841">
    <property type="entry name" value="XPG_1"/>
    <property type="match status" value="1"/>
</dbReference>
<keyword evidence="10" id="KW-0267">Excision nuclease</keyword>
<organism evidence="17 18">
    <name type="scientific">Erysiphe pulchra</name>
    <dbReference type="NCBI Taxonomy" id="225359"/>
    <lineage>
        <taxon>Eukaryota</taxon>
        <taxon>Fungi</taxon>
        <taxon>Dikarya</taxon>
        <taxon>Ascomycota</taxon>
        <taxon>Pezizomycotina</taxon>
        <taxon>Leotiomycetes</taxon>
        <taxon>Erysiphales</taxon>
        <taxon>Erysiphaceae</taxon>
        <taxon>Erysiphe</taxon>
    </lineage>
</organism>
<dbReference type="AlphaFoldDB" id="A0A2S4PXQ2"/>
<evidence type="ECO:0000256" key="14">
    <source>
        <dbReference type="SAM" id="MobiDB-lite"/>
    </source>
</evidence>
<evidence type="ECO:0000256" key="3">
    <source>
        <dbReference type="ARBA" id="ARBA00010563"/>
    </source>
</evidence>
<dbReference type="GO" id="GO:0046872">
    <property type="term" value="F:metal ion binding"/>
    <property type="evidence" value="ECO:0007669"/>
    <property type="project" value="UniProtKB-KW"/>
</dbReference>
<dbReference type="InterPro" id="IPR006084">
    <property type="entry name" value="XPG/Rad2"/>
</dbReference>
<evidence type="ECO:0000256" key="1">
    <source>
        <dbReference type="ARBA" id="ARBA00001946"/>
    </source>
</evidence>
<comment type="subcellular location">
    <subcellularLocation>
        <location evidence="2">Nucleus</location>
    </subcellularLocation>
</comment>
<dbReference type="InterPro" id="IPR036279">
    <property type="entry name" value="5-3_exonuclease_C_sf"/>
</dbReference>
<dbReference type="SMART" id="SM00485">
    <property type="entry name" value="XPGN"/>
    <property type="match status" value="1"/>
</dbReference>
<dbReference type="FunFam" id="1.10.150.20:FF:000011">
    <property type="entry name" value="exonuclease 1"/>
    <property type="match status" value="1"/>
</dbReference>
<dbReference type="GO" id="GO:0035312">
    <property type="term" value="F:5'-3' DNA exonuclease activity"/>
    <property type="evidence" value="ECO:0007669"/>
    <property type="project" value="InterPro"/>
</dbReference>
<comment type="caution">
    <text evidence="17">The sequence shown here is derived from an EMBL/GenBank/DDBJ whole genome shotgun (WGS) entry which is preliminary data.</text>
</comment>
<dbReference type="OrthoDB" id="26491at2759"/>
<dbReference type="InterPro" id="IPR044752">
    <property type="entry name" value="PIN-like_EXO1"/>
</dbReference>
<dbReference type="Gene3D" id="3.40.50.1010">
    <property type="entry name" value="5'-nuclease"/>
    <property type="match status" value="1"/>
</dbReference>
<keyword evidence="11" id="KW-0238">DNA-binding</keyword>
<comment type="cofactor">
    <cofactor evidence="1">
        <name>Mg(2+)</name>
        <dbReference type="ChEBI" id="CHEBI:18420"/>
    </cofactor>
</comment>
<dbReference type="GO" id="GO:0003677">
    <property type="term" value="F:DNA binding"/>
    <property type="evidence" value="ECO:0007669"/>
    <property type="project" value="UniProtKB-KW"/>
</dbReference>
<evidence type="ECO:0000256" key="13">
    <source>
        <dbReference type="ARBA" id="ARBA00023242"/>
    </source>
</evidence>
<evidence type="ECO:0000256" key="10">
    <source>
        <dbReference type="ARBA" id="ARBA00022881"/>
    </source>
</evidence>
<keyword evidence="13" id="KW-0539">Nucleus</keyword>
<protein>
    <submittedName>
        <fullName evidence="17">Uncharacterized protein</fullName>
    </submittedName>
</protein>
<dbReference type="Proteomes" id="UP000237438">
    <property type="component" value="Unassembled WGS sequence"/>
</dbReference>
<dbReference type="PANTHER" id="PTHR11081">
    <property type="entry name" value="FLAP ENDONUCLEASE FAMILY MEMBER"/>
    <property type="match status" value="1"/>
</dbReference>
<dbReference type="InterPro" id="IPR006086">
    <property type="entry name" value="XPG-I_dom"/>
</dbReference>
<comment type="similarity">
    <text evidence="3">Belongs to the XPG/RAD2 endonuclease family. EXO1 subfamily.</text>
</comment>
<dbReference type="CDD" id="cd09908">
    <property type="entry name" value="H3TH_EXO1"/>
    <property type="match status" value="1"/>
</dbReference>